<sequence>LVMSARVAPEFLIEVAQQCLASGTRKKQRLRPSACLSLAAQVLAVDVGLRPSFLYDANTAGPEQLRLYLRKLREAGFLSHVLKVLAVDGNVVIVNVDLTVPHMEELLLKNTVTVIDVSQSRAQPALAGPESRVKELTQAVVDYFKLGTLVEWARSPWNFCTLFGVLLGYPATYWFDQESSFENCLSMTPLRVTTVCALCRAIAKDFRVQLCSFSIPEILTSATRAEMDNWTGKMLDRFSRQAAFTDLHISSKTVTLPSVTL</sequence>
<feature type="non-terminal residue" evidence="2">
    <location>
        <position position="261"/>
    </location>
</feature>
<dbReference type="AlphaFoldDB" id="A0A8J7P1M2"/>
<gene>
    <name evidence="2" type="primary">Ca074</name>
    <name evidence="2" type="ORF">GTO95_0004443</name>
</gene>
<evidence type="ECO:0000313" key="3">
    <source>
        <dbReference type="Proteomes" id="UP000736164"/>
    </source>
</evidence>
<dbReference type="Pfam" id="PF14953">
    <property type="entry name" value="DUF4504"/>
    <property type="match status" value="1"/>
</dbReference>
<dbReference type="EMBL" id="JAAWVO010059552">
    <property type="protein sequence ID" value="MBN3322273.1"/>
    <property type="molecule type" value="Genomic_DNA"/>
</dbReference>
<reference evidence="2" key="1">
    <citation type="journal article" date="2021" name="Cell">
        <title>Tracing the genetic footprints of vertebrate landing in non-teleost ray-finned fishes.</title>
        <authorList>
            <person name="Bi X."/>
            <person name="Wang K."/>
            <person name="Yang L."/>
            <person name="Pan H."/>
            <person name="Jiang H."/>
            <person name="Wei Q."/>
            <person name="Fang M."/>
            <person name="Yu H."/>
            <person name="Zhu C."/>
            <person name="Cai Y."/>
            <person name="He Y."/>
            <person name="Gan X."/>
            <person name="Zeng H."/>
            <person name="Yu D."/>
            <person name="Zhu Y."/>
            <person name="Jiang H."/>
            <person name="Qiu Q."/>
            <person name="Yang H."/>
            <person name="Zhang Y.E."/>
            <person name="Wang W."/>
            <person name="Zhu M."/>
            <person name="He S."/>
            <person name="Zhang G."/>
        </authorList>
    </citation>
    <scope>NUCLEOTIDE SEQUENCE</scope>
    <source>
        <strain evidence="2">Allg_001</strain>
    </source>
</reference>
<protein>
    <submittedName>
        <fullName evidence="2">CA074 protein</fullName>
    </submittedName>
</protein>
<dbReference type="Proteomes" id="UP000736164">
    <property type="component" value="Unassembled WGS sequence"/>
</dbReference>
<dbReference type="PANTHER" id="PTHR31366">
    <property type="entry name" value="UPF0739 PROTEIN C1ORF74"/>
    <property type="match status" value="1"/>
</dbReference>
<comment type="caution">
    <text evidence="2">The sequence shown here is derived from an EMBL/GenBank/DDBJ whole genome shotgun (WGS) entry which is preliminary data.</text>
</comment>
<evidence type="ECO:0000313" key="2">
    <source>
        <dbReference type="EMBL" id="MBN3322273.1"/>
    </source>
</evidence>
<comment type="similarity">
    <text evidence="1">Belongs to the UPF0739 family.</text>
</comment>
<accession>A0A8J7P1M2</accession>
<name>A0A8J7P1M2_ATRSP</name>
<keyword evidence="3" id="KW-1185">Reference proteome</keyword>
<dbReference type="PANTHER" id="PTHR31366:SF2">
    <property type="entry name" value="UPF0739 PROTEIN C1ORF74"/>
    <property type="match status" value="1"/>
</dbReference>
<feature type="non-terminal residue" evidence="2">
    <location>
        <position position="1"/>
    </location>
</feature>
<evidence type="ECO:0000256" key="1">
    <source>
        <dbReference type="ARBA" id="ARBA00007065"/>
    </source>
</evidence>
<proteinExistence type="inferred from homology"/>
<dbReference type="InterPro" id="IPR027850">
    <property type="entry name" value="DUF4504"/>
</dbReference>
<organism evidence="2 3">
    <name type="scientific">Atractosteus spatula</name>
    <name type="common">Alligator gar</name>
    <name type="synonym">Lepisosteus spatula</name>
    <dbReference type="NCBI Taxonomy" id="7917"/>
    <lineage>
        <taxon>Eukaryota</taxon>
        <taxon>Metazoa</taxon>
        <taxon>Chordata</taxon>
        <taxon>Craniata</taxon>
        <taxon>Vertebrata</taxon>
        <taxon>Euteleostomi</taxon>
        <taxon>Actinopterygii</taxon>
        <taxon>Neopterygii</taxon>
        <taxon>Holostei</taxon>
        <taxon>Semionotiformes</taxon>
        <taxon>Lepisosteidae</taxon>
        <taxon>Atractosteus</taxon>
    </lineage>
</organism>